<accession>A0A6H2C738</accession>
<dbReference type="EMBL" id="CP051207">
    <property type="protein sequence ID" value="QJB47263.1"/>
    <property type="molecule type" value="Genomic_DNA"/>
</dbReference>
<name>A0A6H2C738_DOLFA</name>
<dbReference type="KEGG" id="dfs:HGD76_24740"/>
<proteinExistence type="predicted"/>
<protein>
    <submittedName>
        <fullName evidence="1">Uncharacterized protein</fullName>
    </submittedName>
</protein>
<gene>
    <name evidence="1" type="ORF">HGD76_24740</name>
</gene>
<dbReference type="Proteomes" id="UP000502433">
    <property type="component" value="Plasmid pAfl69"/>
</dbReference>
<dbReference type="RefSeq" id="WP_168697604.1">
    <property type="nucleotide sequence ID" value="NZ_CP051207.1"/>
</dbReference>
<evidence type="ECO:0000313" key="1">
    <source>
        <dbReference type="EMBL" id="QJB47263.1"/>
    </source>
</evidence>
<keyword evidence="1" id="KW-0614">Plasmid</keyword>
<reference evidence="1 2" key="1">
    <citation type="submission" date="2020-04" db="EMBL/GenBank/DDBJ databases">
        <title>Genome-Wide Identification of 5-Methylcytosine Sites in Bacterial Genomes By High-Throughput Sequencing of MspJI Restriction Fragments.</title>
        <authorList>
            <person name="Wu V."/>
        </authorList>
    </citation>
    <scope>NUCLEOTIDE SEQUENCE [LARGE SCALE GENOMIC DNA]</scope>
    <source>
        <strain evidence="1 2">CCAP 1403/13f</strain>
        <plasmid evidence="2">pafl69</plasmid>
    </source>
</reference>
<organism evidence="1 2">
    <name type="scientific">Dolichospermum flos-aquae CCAP 1403/13F</name>
    <dbReference type="NCBI Taxonomy" id="315271"/>
    <lineage>
        <taxon>Bacteria</taxon>
        <taxon>Bacillati</taxon>
        <taxon>Cyanobacteriota</taxon>
        <taxon>Cyanophyceae</taxon>
        <taxon>Nostocales</taxon>
        <taxon>Aphanizomenonaceae</taxon>
        <taxon>Dolichospermum</taxon>
    </lineage>
</organism>
<sequence length="122" mass="14182">MSERELNPLIIKYATCLEALFNSREGGISEQISEFTAHVVGKRKDERMNIYSNIKKLYSLRSNAVHGGSVVSRLDSEFLSDIMLICESALLQMAYLSQESYYQNPKGYEKFVQYILKEYRFF</sequence>
<evidence type="ECO:0000313" key="2">
    <source>
        <dbReference type="Proteomes" id="UP000502433"/>
    </source>
</evidence>
<geneLocation type="plasmid" evidence="2">
    <name>pafl69</name>
</geneLocation>
<reference evidence="1 2" key="2">
    <citation type="submission" date="2020-04" db="EMBL/GenBank/DDBJ databases">
        <authorList>
            <person name="Fomenkov A."/>
            <person name="Anton B.P."/>
            <person name="Roberts R.J."/>
        </authorList>
    </citation>
    <scope>NUCLEOTIDE SEQUENCE [LARGE SCALE GENOMIC DNA]</scope>
    <source>
        <strain evidence="1 2">CCAP 1403/13f</strain>
        <plasmid evidence="2">pafl69</plasmid>
    </source>
</reference>
<dbReference type="AlphaFoldDB" id="A0A6H2C738"/>